<keyword evidence="3" id="KW-0406">Ion transport</keyword>
<accession>A0ABX0GYN5</accession>
<organism evidence="3 4">
    <name type="scientific">Motilibacter deserti</name>
    <dbReference type="NCBI Taxonomy" id="2714956"/>
    <lineage>
        <taxon>Bacteria</taxon>
        <taxon>Bacillati</taxon>
        <taxon>Actinomycetota</taxon>
        <taxon>Actinomycetes</taxon>
        <taxon>Motilibacterales</taxon>
        <taxon>Motilibacteraceae</taxon>
        <taxon>Motilibacter</taxon>
    </lineage>
</organism>
<protein>
    <submittedName>
        <fullName evidence="3">Potassium channel family protein</fullName>
    </submittedName>
</protein>
<sequence length="309" mass="32685">MGAALALVAVNWLIVMLERGGYRDNVDETVSAIDALYYTTVTLSTTGYGDITPVTESARLVNALAVTPMRLLFVIILVGTTISALTQRSREEFRLARWRSRVKSHVLVLGFGTKGRNAVRALLLQGYPASRIVVVDADIRAVEAAVDQGLVAVAGPATNEATLREALIERASTVIVALGRDDSAILATLTARRANPKARVVAAARQSENAELLEQSGATSVIVTSETTGRLLGLAADSPAAVAVVEDLVAFGTGLDLVDREIAPDEVGKRLHEVSTPVLAVVRRGRVLHYNDPDAGPLQAGDRVVCACA</sequence>
<reference evidence="3 4" key="1">
    <citation type="submission" date="2020-03" db="EMBL/GenBank/DDBJ databases">
        <title>Two novel Motilibacter sp.</title>
        <authorList>
            <person name="Liu S."/>
        </authorList>
    </citation>
    <scope>NUCLEOTIDE SEQUENCE [LARGE SCALE GENOMIC DNA]</scope>
    <source>
        <strain evidence="3 4">E257</strain>
    </source>
</reference>
<dbReference type="PANTHER" id="PTHR43833:SF9">
    <property type="entry name" value="POTASSIUM CHANNEL PROTEIN YUGO-RELATED"/>
    <property type="match status" value="1"/>
</dbReference>
<feature type="domain" description="RCK N-terminal" evidence="2">
    <location>
        <begin position="103"/>
        <end position="223"/>
    </location>
</feature>
<dbReference type="SUPFAM" id="SSF51735">
    <property type="entry name" value="NAD(P)-binding Rossmann-fold domains"/>
    <property type="match status" value="1"/>
</dbReference>
<name>A0ABX0GYN5_9ACTN</name>
<gene>
    <name evidence="3" type="ORF">G9H71_13030</name>
</gene>
<dbReference type="InterPro" id="IPR003148">
    <property type="entry name" value="RCK_N"/>
</dbReference>
<keyword evidence="4" id="KW-1185">Reference proteome</keyword>
<dbReference type="PANTHER" id="PTHR43833">
    <property type="entry name" value="POTASSIUM CHANNEL PROTEIN 2-RELATED-RELATED"/>
    <property type="match status" value="1"/>
</dbReference>
<dbReference type="SUPFAM" id="SSF81324">
    <property type="entry name" value="Voltage-gated potassium channels"/>
    <property type="match status" value="1"/>
</dbReference>
<proteinExistence type="predicted"/>
<keyword evidence="3" id="KW-0813">Transport</keyword>
<evidence type="ECO:0000259" key="2">
    <source>
        <dbReference type="PROSITE" id="PS51201"/>
    </source>
</evidence>
<evidence type="ECO:0000256" key="1">
    <source>
        <dbReference type="ARBA" id="ARBA00004651"/>
    </source>
</evidence>
<dbReference type="Proteomes" id="UP000800981">
    <property type="component" value="Unassembled WGS sequence"/>
</dbReference>
<dbReference type="PROSITE" id="PS51201">
    <property type="entry name" value="RCK_N"/>
    <property type="match status" value="1"/>
</dbReference>
<dbReference type="GO" id="GO:0034220">
    <property type="term" value="P:monoatomic ion transmembrane transport"/>
    <property type="evidence" value="ECO:0007669"/>
    <property type="project" value="UniProtKB-KW"/>
</dbReference>
<dbReference type="InterPro" id="IPR013099">
    <property type="entry name" value="K_chnl_dom"/>
</dbReference>
<keyword evidence="3" id="KW-0407">Ion channel</keyword>
<dbReference type="Pfam" id="PF07885">
    <property type="entry name" value="Ion_trans_2"/>
    <property type="match status" value="1"/>
</dbReference>
<evidence type="ECO:0000313" key="3">
    <source>
        <dbReference type="EMBL" id="NHC14705.1"/>
    </source>
</evidence>
<dbReference type="InterPro" id="IPR036291">
    <property type="entry name" value="NAD(P)-bd_dom_sf"/>
</dbReference>
<evidence type="ECO:0000313" key="4">
    <source>
        <dbReference type="Proteomes" id="UP000800981"/>
    </source>
</evidence>
<dbReference type="InterPro" id="IPR050721">
    <property type="entry name" value="Trk_Ktr_HKT_K-transport"/>
</dbReference>
<comment type="caution">
    <text evidence="3">The sequence shown here is derived from an EMBL/GenBank/DDBJ whole genome shotgun (WGS) entry which is preliminary data.</text>
</comment>
<dbReference type="Gene3D" id="1.10.287.70">
    <property type="match status" value="1"/>
</dbReference>
<dbReference type="EMBL" id="JAANNP010000009">
    <property type="protein sequence ID" value="NHC14705.1"/>
    <property type="molecule type" value="Genomic_DNA"/>
</dbReference>
<dbReference type="Pfam" id="PF02254">
    <property type="entry name" value="TrkA_N"/>
    <property type="match status" value="1"/>
</dbReference>
<comment type="subcellular location">
    <subcellularLocation>
        <location evidence="1">Cell membrane</location>
        <topology evidence="1">Multi-pass membrane protein</topology>
    </subcellularLocation>
</comment>
<dbReference type="Gene3D" id="3.40.50.720">
    <property type="entry name" value="NAD(P)-binding Rossmann-like Domain"/>
    <property type="match status" value="1"/>
</dbReference>